<keyword evidence="2" id="KW-0732">Signal</keyword>
<feature type="chain" id="PRO_5019582283" evidence="2">
    <location>
        <begin position="22"/>
        <end position="192"/>
    </location>
</feature>
<dbReference type="RefSeq" id="WP_121220749.1">
    <property type="nucleotide sequence ID" value="NZ_RBIG01000003.1"/>
</dbReference>
<comment type="caution">
    <text evidence="3">The sequence shown here is derived from an EMBL/GenBank/DDBJ whole genome shotgun (WGS) entry which is preliminary data.</text>
</comment>
<proteinExistence type="predicted"/>
<dbReference type="Gene3D" id="3.40.50.1240">
    <property type="entry name" value="Phosphoglycerate mutase-like"/>
    <property type="match status" value="1"/>
</dbReference>
<dbReference type="GO" id="GO:0016787">
    <property type="term" value="F:hydrolase activity"/>
    <property type="evidence" value="ECO:0007669"/>
    <property type="project" value="UniProtKB-KW"/>
</dbReference>
<evidence type="ECO:0000256" key="2">
    <source>
        <dbReference type="SAM" id="SignalP"/>
    </source>
</evidence>
<dbReference type="Proteomes" id="UP000277424">
    <property type="component" value="Unassembled WGS sequence"/>
</dbReference>
<protein>
    <submittedName>
        <fullName evidence="3">Phosphohistidine phosphatase SixA</fullName>
    </submittedName>
</protein>
<dbReference type="InterPro" id="IPR013078">
    <property type="entry name" value="His_Pase_superF_clade-1"/>
</dbReference>
<evidence type="ECO:0000313" key="3">
    <source>
        <dbReference type="EMBL" id="RKQ68201.1"/>
    </source>
</evidence>
<evidence type="ECO:0000256" key="1">
    <source>
        <dbReference type="ARBA" id="ARBA00022801"/>
    </source>
</evidence>
<gene>
    <name evidence="3" type="ORF">BCL74_2676</name>
</gene>
<dbReference type="PANTHER" id="PTHR20935">
    <property type="entry name" value="PHOSPHOGLYCERATE MUTASE-RELATED"/>
    <property type="match status" value="1"/>
</dbReference>
<dbReference type="CDD" id="cd07040">
    <property type="entry name" value="HP"/>
    <property type="match status" value="1"/>
</dbReference>
<feature type="signal peptide" evidence="2">
    <location>
        <begin position="1"/>
        <end position="21"/>
    </location>
</feature>
<dbReference type="OrthoDB" id="2237472at2"/>
<reference evidence="3 4" key="1">
    <citation type="submission" date="2018-10" db="EMBL/GenBank/DDBJ databases">
        <title>Comparative analysis of microorganisms from saline springs in Andes Mountain Range, Colombia.</title>
        <authorList>
            <person name="Rubin E."/>
        </authorList>
    </citation>
    <scope>NUCLEOTIDE SEQUENCE [LARGE SCALE GENOMIC DNA]</scope>
    <source>
        <strain evidence="3 4">USBA 36</strain>
    </source>
</reference>
<dbReference type="InterPro" id="IPR029033">
    <property type="entry name" value="His_PPase_superfam"/>
</dbReference>
<name>A0A420WB16_9PROT</name>
<organism evidence="3 4">
    <name type="scientific">Oceanibaculum indicum</name>
    <dbReference type="NCBI Taxonomy" id="526216"/>
    <lineage>
        <taxon>Bacteria</taxon>
        <taxon>Pseudomonadati</taxon>
        <taxon>Pseudomonadota</taxon>
        <taxon>Alphaproteobacteria</taxon>
        <taxon>Rhodospirillales</taxon>
        <taxon>Oceanibaculaceae</taxon>
        <taxon>Oceanibaculum</taxon>
    </lineage>
</organism>
<dbReference type="InterPro" id="IPR051021">
    <property type="entry name" value="Mito_Ser/Thr_phosphatase"/>
</dbReference>
<dbReference type="EMBL" id="RBIG01000003">
    <property type="protein sequence ID" value="RKQ68201.1"/>
    <property type="molecule type" value="Genomic_DNA"/>
</dbReference>
<keyword evidence="1" id="KW-0378">Hydrolase</keyword>
<dbReference type="AlphaFoldDB" id="A0A420WB16"/>
<sequence length="192" mass="20801">MRLVVSLLLILLFALPGAARAEMLEGEALWNALRQGGHVVLFRHAIAPGGGDPANFRLGDCSTQRTLSEEGRQQARAIGAAFRQREVPISRVLASRWCRSTETAELAFGNVEPFPAIDSFFQDRARGPGQTEAARVRIQTFEGPGNLMMVSHQVNITALTDIFPASGEGVVLRPLPDNPKGFAIVGRLGAWN</sequence>
<dbReference type="PANTHER" id="PTHR20935:SF1">
    <property type="entry name" value="SLL1549 PROTEIN"/>
    <property type="match status" value="1"/>
</dbReference>
<dbReference type="Pfam" id="PF00300">
    <property type="entry name" value="His_Phos_1"/>
    <property type="match status" value="1"/>
</dbReference>
<evidence type="ECO:0000313" key="4">
    <source>
        <dbReference type="Proteomes" id="UP000277424"/>
    </source>
</evidence>
<accession>A0A420WB16</accession>
<dbReference type="SUPFAM" id="SSF53254">
    <property type="entry name" value="Phosphoglycerate mutase-like"/>
    <property type="match status" value="1"/>
</dbReference>